<name>A0ABP8PLI3_9ACTN</name>
<keyword evidence="3" id="KW-1133">Transmembrane helix</keyword>
<dbReference type="EMBL" id="BAABHF010000015">
    <property type="protein sequence ID" value="GAA4489327.1"/>
    <property type="molecule type" value="Genomic_DNA"/>
</dbReference>
<dbReference type="RefSeq" id="WP_345460508.1">
    <property type="nucleotide sequence ID" value="NZ_BAABHF010000015.1"/>
</dbReference>
<dbReference type="PANTHER" id="PTHR42723:SF1">
    <property type="entry name" value="CHLOROPHYLL SYNTHASE, CHLOROPLASTIC"/>
    <property type="match status" value="1"/>
</dbReference>
<evidence type="ECO:0000313" key="6">
    <source>
        <dbReference type="Proteomes" id="UP001500503"/>
    </source>
</evidence>
<dbReference type="Pfam" id="PF01040">
    <property type="entry name" value="UbiA"/>
    <property type="match status" value="1"/>
</dbReference>
<gene>
    <name evidence="5" type="ORF">GCM10023191_019960</name>
</gene>
<evidence type="ECO:0000313" key="5">
    <source>
        <dbReference type="EMBL" id="GAA4489327.1"/>
    </source>
</evidence>
<dbReference type="NCBIfam" id="NF045897">
    <property type="entry name" value="SCO3242_trans"/>
    <property type="match status" value="1"/>
</dbReference>
<evidence type="ECO:0000256" key="4">
    <source>
        <dbReference type="ARBA" id="ARBA00023136"/>
    </source>
</evidence>
<sequence length="301" mass="29603">MSGAGGLPSPRAVAELVRAPAALTVPGDALAGAAAAGWPFGAATPALALSSTLLYWAGMALNDYADRDLDAVERPERPIPSGRVRPGFALGLSAGLTAAALGAAGLAGGRRALGVAVPLAATVWAYDLALKATPAGPAAMAAARALDVLLGAGTGRLREALPPAALVGTHTLAVTALSRREVSGGGPALPATTLAATGAVALSAATWPVPRREPGRTPRLLRRVAGAGLLGSYLSTAGGAQLAAVKDPGADRIRRAVGAGILGLIPLQASLAARRGALPAALAVAAGFPLARRLSRKVSPT</sequence>
<keyword evidence="4" id="KW-0472">Membrane</keyword>
<dbReference type="Gene3D" id="1.10.357.140">
    <property type="entry name" value="UbiA prenyltransferase"/>
    <property type="match status" value="1"/>
</dbReference>
<accession>A0ABP8PLI3</accession>
<reference evidence="6" key="1">
    <citation type="journal article" date="2019" name="Int. J. Syst. Evol. Microbiol.">
        <title>The Global Catalogue of Microorganisms (GCM) 10K type strain sequencing project: providing services to taxonomists for standard genome sequencing and annotation.</title>
        <authorList>
            <consortium name="The Broad Institute Genomics Platform"/>
            <consortium name="The Broad Institute Genome Sequencing Center for Infectious Disease"/>
            <person name="Wu L."/>
            <person name="Ma J."/>
        </authorList>
    </citation>
    <scope>NUCLEOTIDE SEQUENCE [LARGE SCALE GENOMIC DNA]</scope>
    <source>
        <strain evidence="6">JCM 17933</strain>
    </source>
</reference>
<organism evidence="5 6">
    <name type="scientific">Actinoallomurus oryzae</name>
    <dbReference type="NCBI Taxonomy" id="502180"/>
    <lineage>
        <taxon>Bacteria</taxon>
        <taxon>Bacillati</taxon>
        <taxon>Actinomycetota</taxon>
        <taxon>Actinomycetes</taxon>
        <taxon>Streptosporangiales</taxon>
        <taxon>Thermomonosporaceae</taxon>
        <taxon>Actinoallomurus</taxon>
    </lineage>
</organism>
<dbReference type="InterPro" id="IPR044878">
    <property type="entry name" value="UbiA_sf"/>
</dbReference>
<dbReference type="Proteomes" id="UP001500503">
    <property type="component" value="Unassembled WGS sequence"/>
</dbReference>
<evidence type="ECO:0000256" key="2">
    <source>
        <dbReference type="ARBA" id="ARBA00022692"/>
    </source>
</evidence>
<proteinExistence type="predicted"/>
<dbReference type="PANTHER" id="PTHR42723">
    <property type="entry name" value="CHLOROPHYLL SYNTHASE"/>
    <property type="match status" value="1"/>
</dbReference>
<evidence type="ECO:0000256" key="3">
    <source>
        <dbReference type="ARBA" id="ARBA00022989"/>
    </source>
</evidence>
<comment type="caution">
    <text evidence="5">The sequence shown here is derived from an EMBL/GenBank/DDBJ whole genome shotgun (WGS) entry which is preliminary data.</text>
</comment>
<comment type="subcellular location">
    <subcellularLocation>
        <location evidence="1">Membrane</location>
        <topology evidence="1">Multi-pass membrane protein</topology>
    </subcellularLocation>
</comment>
<protein>
    <submittedName>
        <fullName evidence="5">UbiA family prenyltransferase</fullName>
    </submittedName>
</protein>
<dbReference type="InterPro" id="IPR050475">
    <property type="entry name" value="Prenyltransferase_related"/>
</dbReference>
<evidence type="ECO:0000256" key="1">
    <source>
        <dbReference type="ARBA" id="ARBA00004141"/>
    </source>
</evidence>
<keyword evidence="2" id="KW-0812">Transmembrane</keyword>
<keyword evidence="6" id="KW-1185">Reference proteome</keyword>
<dbReference type="InterPro" id="IPR000537">
    <property type="entry name" value="UbiA_prenyltransferase"/>
</dbReference>